<evidence type="ECO:0000256" key="1">
    <source>
        <dbReference type="SAM" id="MobiDB-lite"/>
    </source>
</evidence>
<protein>
    <submittedName>
        <fullName evidence="2">Uncharacterized protein</fullName>
    </submittedName>
</protein>
<proteinExistence type="predicted"/>
<gene>
    <name evidence="2" type="ORF">FPCIR_714</name>
</gene>
<evidence type="ECO:0000313" key="2">
    <source>
        <dbReference type="EMBL" id="KAF5604861.1"/>
    </source>
</evidence>
<accession>A0A8H5UZD2</accession>
<dbReference type="Proteomes" id="UP000546213">
    <property type="component" value="Unassembled WGS sequence"/>
</dbReference>
<reference evidence="2 3" key="1">
    <citation type="submission" date="2020-05" db="EMBL/GenBank/DDBJ databases">
        <title>Identification and distribution of gene clusters putatively required for synthesis of sphingolipid metabolism inhibitors in phylogenetically diverse species of the filamentous fungus Fusarium.</title>
        <authorList>
            <person name="Kim H.-S."/>
            <person name="Busman M."/>
            <person name="Brown D.W."/>
            <person name="Divon H."/>
            <person name="Uhlig S."/>
            <person name="Proctor R.H."/>
        </authorList>
    </citation>
    <scope>NUCLEOTIDE SEQUENCE [LARGE SCALE GENOMIC DNA]</scope>
    <source>
        <strain evidence="2 3">NRRL 36939</strain>
    </source>
</reference>
<organism evidence="2 3">
    <name type="scientific">Fusarium pseudocircinatum</name>
    <dbReference type="NCBI Taxonomy" id="56676"/>
    <lineage>
        <taxon>Eukaryota</taxon>
        <taxon>Fungi</taxon>
        <taxon>Dikarya</taxon>
        <taxon>Ascomycota</taxon>
        <taxon>Pezizomycotina</taxon>
        <taxon>Sordariomycetes</taxon>
        <taxon>Hypocreomycetidae</taxon>
        <taxon>Hypocreales</taxon>
        <taxon>Nectriaceae</taxon>
        <taxon>Fusarium</taxon>
        <taxon>Fusarium fujikuroi species complex</taxon>
    </lineage>
</organism>
<sequence length="648" mass="75579">MSSSGDEDEGDSVVLSESEFESDFDHDSDLDPDSDVDSDFALAHNDPQAYSHTMCYPTCCLCRFEFIEGEEFVVYKPRSLLYPRIWYSQYNPRYKEDLVVEQGFHPCCVKILKPKTLVKNWSFNLSDVTSGRQHYLRPPVSWTKRRTRWYKESIASDLRQAINGRLPEEICQYIASFCMRERACLILRDLWLDLARPKDWIKKLNIGRNKSIWAQNMEVEGLRYVRSLSTRRLTKQDTLVYKARYKKRSARSRPEACLNIYYSEDHGGIREVIVTKDEEMPSLNIEPGLSWTVSRHQETPLQFVLRYDDIKLRFLRTSESQECDKRHEQRPWGVLPDRFDSFPQISLATRNHPWDRLHYESVRAVDWNSPGTCGPENQNRRKYDSTDDLWFHMPIDPDERISELWLRRGQHESYRELSEEFETLIVRTTKGRSFTPGLDSVSSFPADEGRKFCNKDNSQGVASWGNFEIEHSLSPSFNPFVTYYNFVGSSASLKDVRTITPCRGWSEQFLNEVVGLVFTYSDGRRRCVGQVRLDCLDPPLTVYSDSFWLGCMDMGSAVEDWTPWHNNVTYLCLSEPIQNQDIEYIKIPFSGRLEWAVLHMSSAVRHVEEGEPFDEIGQVMAGRKEVLDYASPEIKTFAVPIRVMETDF</sequence>
<evidence type="ECO:0000313" key="3">
    <source>
        <dbReference type="Proteomes" id="UP000546213"/>
    </source>
</evidence>
<feature type="region of interest" description="Disordered" evidence="1">
    <location>
        <begin position="1"/>
        <end position="30"/>
    </location>
</feature>
<name>A0A8H5UZD2_9HYPO</name>
<dbReference type="AlphaFoldDB" id="A0A8H5UZD2"/>
<dbReference type="EMBL" id="JAAOAS010000014">
    <property type="protein sequence ID" value="KAF5604861.1"/>
    <property type="molecule type" value="Genomic_DNA"/>
</dbReference>
<dbReference type="OrthoDB" id="5153231at2759"/>
<keyword evidence="3" id="KW-1185">Reference proteome</keyword>
<comment type="caution">
    <text evidence="2">The sequence shown here is derived from an EMBL/GenBank/DDBJ whole genome shotgun (WGS) entry which is preliminary data.</text>
</comment>
<feature type="compositionally biased region" description="Acidic residues" evidence="1">
    <location>
        <begin position="1"/>
        <end position="11"/>
    </location>
</feature>